<comment type="caution">
    <text evidence="1">The sequence shown here is derived from an EMBL/GenBank/DDBJ whole genome shotgun (WGS) entry which is preliminary data.</text>
</comment>
<protein>
    <submittedName>
        <fullName evidence="1">Uncharacterized protein</fullName>
    </submittedName>
</protein>
<evidence type="ECO:0000313" key="2">
    <source>
        <dbReference type="Proteomes" id="UP001063166"/>
    </source>
</evidence>
<keyword evidence="2" id="KW-1185">Reference proteome</keyword>
<gene>
    <name evidence="1" type="ORF">LshimejAT787_0304520</name>
</gene>
<name>A0A9P3PIQ1_LYOSH</name>
<evidence type="ECO:0000313" key="1">
    <source>
        <dbReference type="EMBL" id="GLB36164.1"/>
    </source>
</evidence>
<accession>A0A9P3PIQ1</accession>
<sequence>MPSVLNTIVLALHATAFAALSHTAIYVAAAPLPLVPSLYSPQAFSPGNASRSLLPSMRIVRNPTFSPGPAISRAGSAEGDPYSQFVHYYQAASKSSRNLKKLAAQSASVKGNDHSFQKKCDTQLNSFHTNVLGQQAALAALTAEKRKPGAGLANYDGSNDIETLIKNTVNLHKSTLDAVSVLVNKLPILGPVLGPMVYDIKCFLDDVLNFCEENLDATVNGVQPLLRTLLGSKSTAACPSGAPVLGLCI</sequence>
<reference evidence="1" key="1">
    <citation type="submission" date="2022-07" db="EMBL/GenBank/DDBJ databases">
        <title>The genome of Lyophyllum shimeji provides insight into the initial evolution of ectomycorrhizal fungal genome.</title>
        <authorList>
            <person name="Kobayashi Y."/>
            <person name="Shibata T."/>
            <person name="Hirakawa H."/>
            <person name="Shigenobu S."/>
            <person name="Nishiyama T."/>
            <person name="Yamada A."/>
            <person name="Hasebe M."/>
            <person name="Kawaguchi M."/>
        </authorList>
    </citation>
    <scope>NUCLEOTIDE SEQUENCE</scope>
    <source>
        <strain evidence="1">AT787</strain>
    </source>
</reference>
<dbReference type="OrthoDB" id="2497682at2759"/>
<proteinExistence type="predicted"/>
<organism evidence="1 2">
    <name type="scientific">Lyophyllum shimeji</name>
    <name type="common">Hon-shimeji</name>
    <name type="synonym">Tricholoma shimeji</name>
    <dbReference type="NCBI Taxonomy" id="47721"/>
    <lineage>
        <taxon>Eukaryota</taxon>
        <taxon>Fungi</taxon>
        <taxon>Dikarya</taxon>
        <taxon>Basidiomycota</taxon>
        <taxon>Agaricomycotina</taxon>
        <taxon>Agaricomycetes</taxon>
        <taxon>Agaricomycetidae</taxon>
        <taxon>Agaricales</taxon>
        <taxon>Tricholomatineae</taxon>
        <taxon>Lyophyllaceae</taxon>
        <taxon>Lyophyllum</taxon>
    </lineage>
</organism>
<dbReference type="AlphaFoldDB" id="A0A9P3PIQ1"/>
<dbReference type="Proteomes" id="UP001063166">
    <property type="component" value="Unassembled WGS sequence"/>
</dbReference>
<dbReference type="EMBL" id="BRPK01000003">
    <property type="protein sequence ID" value="GLB36164.1"/>
    <property type="molecule type" value="Genomic_DNA"/>
</dbReference>